<reference evidence="1" key="1">
    <citation type="journal article" date="2022" name="Int. J. Mol. Sci.">
        <title>Draft Genome of Tanacetum Coccineum: Genomic Comparison of Closely Related Tanacetum-Family Plants.</title>
        <authorList>
            <person name="Yamashiro T."/>
            <person name="Shiraishi A."/>
            <person name="Nakayama K."/>
            <person name="Satake H."/>
        </authorList>
    </citation>
    <scope>NUCLEOTIDE SEQUENCE</scope>
</reference>
<protein>
    <submittedName>
        <fullName evidence="1">Uncharacterized protein</fullName>
    </submittedName>
</protein>
<dbReference type="EMBL" id="BQNB010015031">
    <property type="protein sequence ID" value="GJT35217.1"/>
    <property type="molecule type" value="Genomic_DNA"/>
</dbReference>
<sequence length="186" mass="19662">MPANAIRIVWGKEKGIAASAYGRAHCPIGRGRREEANGGRLAMRPGSAVGNAVKPGYGRLGERVDRSDWCGRPKPGLLAVEMTVASSCVGSARITGVLRHLACSGSRPCGQPYFGRLGNSRTRSLTCVPRSIGVVNRKGKEADCEACLSGRMMVNYADRGEAGDTMVEAAAIPDVKVIGAKDYRTV</sequence>
<accession>A0ABQ5D8E4</accession>
<evidence type="ECO:0000313" key="1">
    <source>
        <dbReference type="EMBL" id="GJT35217.1"/>
    </source>
</evidence>
<reference evidence="1" key="2">
    <citation type="submission" date="2022-01" db="EMBL/GenBank/DDBJ databases">
        <authorList>
            <person name="Yamashiro T."/>
            <person name="Shiraishi A."/>
            <person name="Satake H."/>
            <person name="Nakayama K."/>
        </authorList>
    </citation>
    <scope>NUCLEOTIDE SEQUENCE</scope>
</reference>
<name>A0ABQ5D8E4_9ASTR</name>
<organism evidence="1 3">
    <name type="scientific">Tanacetum coccineum</name>
    <dbReference type="NCBI Taxonomy" id="301880"/>
    <lineage>
        <taxon>Eukaryota</taxon>
        <taxon>Viridiplantae</taxon>
        <taxon>Streptophyta</taxon>
        <taxon>Embryophyta</taxon>
        <taxon>Tracheophyta</taxon>
        <taxon>Spermatophyta</taxon>
        <taxon>Magnoliopsida</taxon>
        <taxon>eudicotyledons</taxon>
        <taxon>Gunneridae</taxon>
        <taxon>Pentapetalae</taxon>
        <taxon>asterids</taxon>
        <taxon>campanulids</taxon>
        <taxon>Asterales</taxon>
        <taxon>Asteraceae</taxon>
        <taxon>Asteroideae</taxon>
        <taxon>Anthemideae</taxon>
        <taxon>Anthemidinae</taxon>
        <taxon>Tanacetum</taxon>
    </lineage>
</organism>
<comment type="caution">
    <text evidence="1">The sequence shown here is derived from an EMBL/GenBank/DDBJ whole genome shotgun (WGS) entry which is preliminary data.</text>
</comment>
<dbReference type="Proteomes" id="UP001151760">
    <property type="component" value="Unassembled WGS sequence"/>
</dbReference>
<proteinExistence type="predicted"/>
<evidence type="ECO:0000313" key="3">
    <source>
        <dbReference type="Proteomes" id="UP001151760"/>
    </source>
</evidence>
<keyword evidence="3" id="KW-1185">Reference proteome</keyword>
<dbReference type="EMBL" id="BQNB010021476">
    <property type="protein sequence ID" value="GJU06799.1"/>
    <property type="molecule type" value="Genomic_DNA"/>
</dbReference>
<gene>
    <name evidence="1" type="ORF">Tco_0925636</name>
    <name evidence="2" type="ORF">Tco_1123229</name>
</gene>
<evidence type="ECO:0000313" key="2">
    <source>
        <dbReference type="EMBL" id="GJU06799.1"/>
    </source>
</evidence>